<reference evidence="2 3" key="1">
    <citation type="journal article" date="2017" name="Nat. Commun.">
        <title>In situ click chemistry generation of cyclooxygenase-2 inhibitors.</title>
        <authorList>
            <person name="Bhardwaj A."/>
            <person name="Kaur J."/>
            <person name="Wuest M."/>
            <person name="Wuest F."/>
        </authorList>
    </citation>
    <scope>NUCLEOTIDE SEQUENCE [LARGE SCALE GENOMIC DNA]</scope>
    <source>
        <strain evidence="2">S2_012_000_R3_94</strain>
    </source>
</reference>
<dbReference type="CDD" id="cd03801">
    <property type="entry name" value="GT4_PimA-like"/>
    <property type="match status" value="1"/>
</dbReference>
<dbReference type="Pfam" id="PF00535">
    <property type="entry name" value="Glycos_transf_2"/>
    <property type="match status" value="2"/>
</dbReference>
<evidence type="ECO:0000259" key="1">
    <source>
        <dbReference type="Pfam" id="PF00535"/>
    </source>
</evidence>
<evidence type="ECO:0000313" key="3">
    <source>
        <dbReference type="Proteomes" id="UP000315344"/>
    </source>
</evidence>
<dbReference type="EMBL" id="VAFL01000009">
    <property type="protein sequence ID" value="TKW65978.1"/>
    <property type="molecule type" value="Genomic_DNA"/>
</dbReference>
<dbReference type="PANTHER" id="PTHR43685:SF2">
    <property type="entry name" value="GLYCOSYLTRANSFERASE 2-LIKE DOMAIN-CONTAINING PROTEIN"/>
    <property type="match status" value="1"/>
</dbReference>
<comment type="caution">
    <text evidence="2">The sequence shown here is derived from an EMBL/GenBank/DDBJ whole genome shotgun (WGS) entry which is preliminary data.</text>
</comment>
<dbReference type="InterPro" id="IPR050834">
    <property type="entry name" value="Glycosyltransf_2"/>
</dbReference>
<dbReference type="SUPFAM" id="SSF53448">
    <property type="entry name" value="Nucleotide-diphospho-sugar transferases"/>
    <property type="match status" value="2"/>
</dbReference>
<dbReference type="Gene3D" id="3.90.550.10">
    <property type="entry name" value="Spore Coat Polysaccharide Biosynthesis Protein SpsA, Chain A"/>
    <property type="match status" value="2"/>
</dbReference>
<keyword evidence="2" id="KW-0808">Transferase</keyword>
<dbReference type="SUPFAM" id="SSF53756">
    <property type="entry name" value="UDP-Glycosyltransferase/glycogen phosphorylase"/>
    <property type="match status" value="1"/>
</dbReference>
<organism evidence="2 3">
    <name type="scientific">Paracoccus denitrificans</name>
    <dbReference type="NCBI Taxonomy" id="266"/>
    <lineage>
        <taxon>Bacteria</taxon>
        <taxon>Pseudomonadati</taxon>
        <taxon>Pseudomonadota</taxon>
        <taxon>Alphaproteobacteria</taxon>
        <taxon>Rhodobacterales</taxon>
        <taxon>Paracoccaceae</taxon>
        <taxon>Paracoccus</taxon>
    </lineage>
</organism>
<accession>A0A533I8J8</accession>
<dbReference type="InterPro" id="IPR001173">
    <property type="entry name" value="Glyco_trans_2-like"/>
</dbReference>
<dbReference type="InterPro" id="IPR029044">
    <property type="entry name" value="Nucleotide-diphossugar_trans"/>
</dbReference>
<dbReference type="Gene3D" id="3.40.50.2000">
    <property type="entry name" value="Glycogen Phosphorylase B"/>
    <property type="match status" value="2"/>
</dbReference>
<feature type="domain" description="Glycosyltransferase 2-like" evidence="1">
    <location>
        <begin position="170"/>
        <end position="277"/>
    </location>
</feature>
<name>A0A533I8J8_PARDE</name>
<dbReference type="Proteomes" id="UP000315344">
    <property type="component" value="Unassembled WGS sequence"/>
</dbReference>
<gene>
    <name evidence="2" type="ORF">DI616_12585</name>
</gene>
<evidence type="ECO:0000313" key="2">
    <source>
        <dbReference type="EMBL" id="TKW65978.1"/>
    </source>
</evidence>
<protein>
    <submittedName>
        <fullName evidence="2">Glycosyltransferase</fullName>
    </submittedName>
</protein>
<proteinExistence type="predicted"/>
<dbReference type="Pfam" id="PF13692">
    <property type="entry name" value="Glyco_trans_1_4"/>
    <property type="match status" value="1"/>
</dbReference>
<dbReference type="AlphaFoldDB" id="A0A533I8J8"/>
<dbReference type="PANTHER" id="PTHR43685">
    <property type="entry name" value="GLYCOSYLTRANSFERASE"/>
    <property type="match status" value="1"/>
</dbReference>
<sequence>MKDISVDISLTENFPLKRPRESDLALLKRSELFDSTWYSQKYLDVGMSGLDPELHYLFVGAILLRDPSPKFSTEFYLQDNPDVLRAGMNPLLHYLRFGMSEGRKPAGDGDAADKRSNGASVGRMPWISQLRHGPFLDSVLASGKSDPEPITAEQARLARMAIGDTAPRISVIMPSWNRESVVSRALSSAFNQSLPPAEVILVDDGSEDRTLEVVRSDFASQIADGVLRIIEADHGGVSAARNHGLAAATGDLIAYLDSDNRWHDDYLLFMAAAFAECDTVSTAYCGLSMNDTESGVFDKRGRPWDRQRLIGNSFIDLNVFMHRRALYDQYGGFDTSLSRLVDWDLIARYTHLYEPVYLPLLGVDYFLDKSELGNITRTVPLHTNKSALLTKIRPERMRRGLEPLRLAYVLWDWPALSQTFVLEEIRWLVRNGHDVRVYYKIAPDRAAELDFDIDAHQVEDAAQLADLLQAHDRNQIHAHFAYPCTTNLAWPAAQQTGIPFTFFAHAVDIFHENNVKRNRVAEVVADPLCQRLFVHGDYHRRFLEPLGVPTAKIAYNFQAVDLEEFGLDAPVMQVRRDGPLKGMFIGRFVEKKGLPVLLDAAAQLGPDQVQFDVYGYGRDEDAVREQADRLGLQNVAFHGPLDGREPVIDAMRKADFLVVPSVVAANGDTEGFPTVILEAMALGLPVVTSDVSSVPDFLDDEITAIVTDQGDAASLADGIQRLARMSGPRLATMQDRARDFLRERIGTPLTMRTYLDTWLDARIEIMLVTYDTPEYRDIEHTREIIRRIREHTTTPYTLSVIDNGSDDEFLTMLREQAAEMPNMRLFELQKNRFVGGATNIALAASDSVYAIYVCSKEGFVQRHGWERPLIKSMREDPSADMGGYFCHMPKFTLGEELAAHPAFDKFRNQEFAATHPRQPFRHVQGGLFVLNRDAVTADAGFSYELPQGNTDVEFSYFLESTDRNLVALDAIAALTVKTRPMLSAVLDEKTTIAHPLTRDSAAELSERMAQRDASHCNICDAWNQIDPTGRCAACGSDGVARKMYQRLAHDWRGFRNGKALVVGGDQALEKALQKPMYNVTTDESGAPFTLIASPRELDPQEVAQMANRLAPGGLLIWPATQDQVADAPANDPALTLTRSDRCSRLLRSDWRPLQEISRAG</sequence>
<feature type="domain" description="Glycosyltransferase 2-like" evidence="1">
    <location>
        <begin position="781"/>
        <end position="853"/>
    </location>
</feature>
<dbReference type="GO" id="GO:0016740">
    <property type="term" value="F:transferase activity"/>
    <property type="evidence" value="ECO:0007669"/>
    <property type="project" value="UniProtKB-KW"/>
</dbReference>